<dbReference type="RefSeq" id="WP_053951183.1">
    <property type="nucleotide sequence ID" value="NZ_CP010552.1"/>
</dbReference>
<reference evidence="1 2" key="1">
    <citation type="journal article" date="2015" name="Genome Announc.">
        <title>Genome Sequence of 'Candidatus Thioglobus autotrophica' Strain EF1, a Chemoautotroph from the SUP05 Clade of Marine Gammaproteobacteria.</title>
        <authorList>
            <person name="Shah V."/>
            <person name="Morris R.M."/>
        </authorList>
    </citation>
    <scope>NUCLEOTIDE SEQUENCE [LARGE SCALE GENOMIC DNA]</scope>
    <source>
        <strain evidence="1 2">EF1</strain>
    </source>
</reference>
<accession>A0A0M4NTA0</accession>
<gene>
    <name evidence="1" type="ORF">SP60_02725</name>
</gene>
<dbReference type="EMBL" id="CP010552">
    <property type="protein sequence ID" value="ALE52244.1"/>
    <property type="molecule type" value="Genomic_DNA"/>
</dbReference>
<proteinExistence type="predicted"/>
<organism evidence="1 2">
    <name type="scientific">Candidatus Thioglobus autotrophicus</name>
    <dbReference type="NCBI Taxonomy" id="1705394"/>
    <lineage>
        <taxon>Bacteria</taxon>
        <taxon>Pseudomonadati</taxon>
        <taxon>Pseudomonadota</taxon>
        <taxon>Gammaproteobacteria</taxon>
        <taxon>Candidatus Pseudothioglobaceae</taxon>
        <taxon>Candidatus Thioglobus</taxon>
    </lineage>
</organism>
<protein>
    <submittedName>
        <fullName evidence="1">Uncharacterized protein</fullName>
    </submittedName>
</protein>
<dbReference type="Proteomes" id="UP000058020">
    <property type="component" value="Chromosome"/>
</dbReference>
<keyword evidence="2" id="KW-1185">Reference proteome</keyword>
<dbReference type="KEGG" id="tho:SP60_02725"/>
<sequence length="60" mass="6698">MGISRMQASRQGKATSNIKAKKLIQGRQMRRKVARLEAKGYKVTVNDNDGKPNFHGKLGK</sequence>
<evidence type="ECO:0000313" key="2">
    <source>
        <dbReference type="Proteomes" id="UP000058020"/>
    </source>
</evidence>
<dbReference type="STRING" id="1705394.SP60_02725"/>
<name>A0A0M4NTA0_9GAMM</name>
<dbReference type="AlphaFoldDB" id="A0A0M4NTA0"/>
<evidence type="ECO:0000313" key="1">
    <source>
        <dbReference type="EMBL" id="ALE52244.1"/>
    </source>
</evidence>